<evidence type="ECO:0000313" key="3">
    <source>
        <dbReference type="Proteomes" id="UP001159363"/>
    </source>
</evidence>
<gene>
    <name evidence="2" type="ORF">PR048_007315</name>
</gene>
<evidence type="ECO:0000313" key="2">
    <source>
        <dbReference type="EMBL" id="KAJ8894651.1"/>
    </source>
</evidence>
<reference evidence="2 3" key="1">
    <citation type="submission" date="2023-02" db="EMBL/GenBank/DDBJ databases">
        <title>LHISI_Scaffold_Assembly.</title>
        <authorList>
            <person name="Stuart O.P."/>
            <person name="Cleave R."/>
            <person name="Magrath M.J.L."/>
            <person name="Mikheyev A.S."/>
        </authorList>
    </citation>
    <scope>NUCLEOTIDE SEQUENCE [LARGE SCALE GENOMIC DNA]</scope>
    <source>
        <strain evidence="2">Daus_M_001</strain>
        <tissue evidence="2">Leg muscle</tissue>
    </source>
</reference>
<feature type="region of interest" description="Disordered" evidence="1">
    <location>
        <begin position="95"/>
        <end position="125"/>
    </location>
</feature>
<evidence type="ECO:0000256" key="1">
    <source>
        <dbReference type="SAM" id="MobiDB-lite"/>
    </source>
</evidence>
<dbReference type="Proteomes" id="UP001159363">
    <property type="component" value="Chromosome 2"/>
</dbReference>
<protein>
    <submittedName>
        <fullName evidence="2">Uncharacterized protein</fullName>
    </submittedName>
</protein>
<feature type="region of interest" description="Disordered" evidence="1">
    <location>
        <begin position="1668"/>
        <end position="1692"/>
    </location>
</feature>
<accession>A0ABQ9IE83</accession>
<proteinExistence type="predicted"/>
<feature type="region of interest" description="Disordered" evidence="1">
    <location>
        <begin position="1855"/>
        <end position="1879"/>
    </location>
</feature>
<keyword evidence="3" id="KW-1185">Reference proteome</keyword>
<sequence length="1984" mass="223253">MDETAIWIKNFTFGYPLLISSDGRGVSHGAYPYDEAVPPPMRNATMVGNTARNLPPGQLAARQETHLAAFRGCDQFLKKSGMGWHMSRGGCDSRPYGHEGECTSGSPAELREEEVDANGSDLAPRARSPWLTQRCFCIQQTPRPGGCAVATPDWWIETTLARARLSRPGHQISALMTATLCTLTLYSLVTAPSPGHRPAMAYIYDVTWSRRLSAPRVVEGGDDQKIRLLSQKSLTLPAGRTQDVLNVHVRNLTTGQTGDPRENPLTNDIFRHDTHVKKSGNEPAASRTRIVLLKIDTAEFSGRGGLVVRLLVSHLDEPGSTPGEVAPGFSDVRIEPDDVTARKKDVTDREMKVLYTVIYWACGAIERCHRPGNEVTVRRNIAGLWCNRKRACGAIERCHRPGNEVTVRRNIAGLWCNRKVTQTGNEVTVRRNIAGLWCNRKKGVTYREMKLLYAVIYWACGVIERCHRPGNEVTVRRNIAGLWCNRMTGNEVTVRRNIAGLWCNRKLSQTGNEVTVRRNIAGLWCNRKLSQTGNEVTVRRNIAGLWCNRKVSQNGNEVTVRRNIARLWCNRKKGVTYREMKVLYTVIYWACDAIERCHIPGNEGTVHRNILGLWCNRRLSQTGNEVSVRRNIAGLWCNRKKGVTYREMKVLYTVIYWACGAIERCHIPGNEVTVRRNIAGLWYNRKKGVTYREMKLLYAVIYWACGAIERGHRPGNEVTVRRNIAGLWCNRKVSQPGNEVTVRQRGHRPGNEVTVRRNIAGLWCNRKVSQPGNEVTVRRNIAGLWCNRKKGVTYREMKLLYAVIYRACGSIERCHIPGNEVTVHRNILGLWCNRKVSHTGKSKRCHRPGNEVTVHRNILACGAIERCHIPGNEVTVRRNIAGMWCNRKKGVTDREMKVLYTVIYWACGAIERCHRPGNEVTVHRNIAGLWFNRKRACGAIERCHRPGNEVTVRRNIAGLWCNRKVSQTGNEGTVHRNILGLWCNRKKGVTYREMKVLYTVIYWACGAIERCHIPGNEVIVRRNIAGLWFNRKKGVTYREMKVLYTVIYWACGAIERCHIPGNEVTVRRNIAGLWCNRKVSHTGKVKLLYTKDVTDREMKLLYTVIYWACGAIERCHIPGNEVTVRRNIAGLWCNRKNGVTYREMKVLYTVIYWACGAIERCHRPGNEGGRSPESSGGSYDGLWVRVVPSLADATGEEDHRLNSWKVLVCTSNRPIMAFRPDKRNDQTHSFVVVGWISTAEPAYKRRKAMRSSVLVDQLRREHMDNEVSGLLPSYSIGVKYATWLRKGSDKRKTIASTDPWGPTPPRGTAGWAFRITPNAGFSDGTWRSWISVSQTSRKSTGAMERMDSHGVTSESVSVFLPVPGHGWKEIVLAVVKSHPWADMSDSIKIIYNDMNYLSLEICLRTKKFTFFLAVNISLRDILFTLPILFMPAAGRCQDGITLATDRLAVLYTRASYDVLANSVCKVTWAPNPAHMYCATNVTQLLATEPSSQGRIHRTLKPILQIVSNVKLQDEFCMSVMWLMRRSHGSGNSLANLYNHPGRDLEAVNILSRDSPSSYYEKSSVRMRTYCMRVVQRAEQIKTRTRDGVSRQSPRNCIAVPSTSCFGHRKENEGRRELERVCDVFPGVSLDFFGQYVWAIFRRARLRSPPGSEKGKELVAEWQDARGENFSSQRGRNESKVMAAGERGRGAKAAPDRRDVVTSCVAAQKRRAPAKCAAWFGDSGDVTRGEGASPACRGGGHNCWRLRPVARATRSVYCTRKQPPRDWSLHSVTFNLRYCQRGEEGVQLRCKAGRNECYGSDRILNITFRVIPSDTILDCISLYHSPLATILGKDISPEENHPAPQKNAMTPLANQRLGASSPADREEFSSQSETGLVPRASRSQSGIVIKEGDFPAIFLLGQINLLHITDTRSTINCAIMAQKGFCAIKGEWSTKKLKRGENGAAPECKGGKREIPEKTRQPVASSSTIPTCENLGAIPPAIKLA</sequence>
<comment type="caution">
    <text evidence="2">The sequence shown here is derived from an EMBL/GenBank/DDBJ whole genome shotgun (WGS) entry which is preliminary data.</text>
</comment>
<feature type="compositionally biased region" description="Basic and acidic residues" evidence="1">
    <location>
        <begin position="1948"/>
        <end position="1959"/>
    </location>
</feature>
<name>A0ABQ9IE83_9NEOP</name>
<feature type="region of interest" description="Disordered" evidence="1">
    <location>
        <begin position="1940"/>
        <end position="1970"/>
    </location>
</feature>
<organism evidence="2 3">
    <name type="scientific">Dryococelus australis</name>
    <dbReference type="NCBI Taxonomy" id="614101"/>
    <lineage>
        <taxon>Eukaryota</taxon>
        <taxon>Metazoa</taxon>
        <taxon>Ecdysozoa</taxon>
        <taxon>Arthropoda</taxon>
        <taxon>Hexapoda</taxon>
        <taxon>Insecta</taxon>
        <taxon>Pterygota</taxon>
        <taxon>Neoptera</taxon>
        <taxon>Polyneoptera</taxon>
        <taxon>Phasmatodea</taxon>
        <taxon>Verophasmatodea</taxon>
        <taxon>Anareolatae</taxon>
        <taxon>Phasmatidae</taxon>
        <taxon>Eurycanthinae</taxon>
        <taxon>Dryococelus</taxon>
    </lineage>
</organism>
<feature type="compositionally biased region" description="Polar residues" evidence="1">
    <location>
        <begin position="1961"/>
        <end position="1970"/>
    </location>
</feature>
<dbReference type="EMBL" id="JARBHB010000002">
    <property type="protein sequence ID" value="KAJ8894651.1"/>
    <property type="molecule type" value="Genomic_DNA"/>
</dbReference>